<evidence type="ECO:0000313" key="2">
    <source>
        <dbReference type="EMBL" id="QUS41278.1"/>
    </source>
</evidence>
<keyword evidence="3" id="KW-1185">Reference proteome</keyword>
<dbReference type="RefSeq" id="WP_211909885.1">
    <property type="nucleotide sequence ID" value="NZ_CP036498.1"/>
</dbReference>
<dbReference type="InterPro" id="IPR054189">
    <property type="entry name" value="DUF6894"/>
</dbReference>
<organism evidence="2 3">
    <name type="scientific">Tardiphaga alba</name>
    <dbReference type="NCBI Taxonomy" id="340268"/>
    <lineage>
        <taxon>Bacteria</taxon>
        <taxon>Pseudomonadati</taxon>
        <taxon>Pseudomonadota</taxon>
        <taxon>Alphaproteobacteria</taxon>
        <taxon>Hyphomicrobiales</taxon>
        <taxon>Nitrobacteraceae</taxon>
        <taxon>Tardiphaga</taxon>
    </lineage>
</organism>
<evidence type="ECO:0000313" key="3">
    <source>
        <dbReference type="Proteomes" id="UP000682843"/>
    </source>
</evidence>
<accession>A0ABX8AC82</accession>
<feature type="domain" description="DUF6894" evidence="1">
    <location>
        <begin position="3"/>
        <end position="68"/>
    </location>
</feature>
<name>A0ABX8AC82_9BRAD</name>
<gene>
    <name evidence="2" type="ORF">RPMA_22330</name>
</gene>
<reference evidence="2 3" key="1">
    <citation type="submission" date="2019-02" db="EMBL/GenBank/DDBJ databases">
        <title>Emended description of the genus Rhodopseudomonas and description of Rhodopseudomonas albus sp. nov., a non-phototrophic, heavy-metal-tolerant bacterium isolated from garden soil.</title>
        <authorList>
            <person name="Bao Z."/>
            <person name="Cao W.W."/>
            <person name="Sato Y."/>
            <person name="Nishizawa T."/>
            <person name="Zhao J."/>
            <person name="Guo Y."/>
            <person name="Ohta H."/>
        </authorList>
    </citation>
    <scope>NUCLEOTIDE SEQUENCE [LARGE SCALE GENOMIC DNA]</scope>
    <source>
        <strain evidence="2 3">SK50-23</strain>
    </source>
</reference>
<dbReference type="Proteomes" id="UP000682843">
    <property type="component" value="Chromosome"/>
</dbReference>
<proteinExistence type="predicted"/>
<dbReference type="EMBL" id="CP036498">
    <property type="protein sequence ID" value="QUS41278.1"/>
    <property type="molecule type" value="Genomic_DNA"/>
</dbReference>
<evidence type="ECO:0000259" key="1">
    <source>
        <dbReference type="Pfam" id="PF21834"/>
    </source>
</evidence>
<sequence>MAHYYFDLKNGMTERDHRGRDLDNDAEAIAEAYAIADEISAQPPANREHARHICVVHENGHEVTRVPVITRMKRTSAPDPEKFS</sequence>
<dbReference type="Pfam" id="PF21834">
    <property type="entry name" value="DUF6894"/>
    <property type="match status" value="1"/>
</dbReference>
<protein>
    <recommendedName>
        <fullName evidence="1">DUF6894 domain-containing protein</fullName>
    </recommendedName>
</protein>